<evidence type="ECO:0000313" key="2">
    <source>
        <dbReference type="Proteomes" id="UP000481033"/>
    </source>
</evidence>
<reference evidence="1 2" key="1">
    <citation type="journal article" date="2020" name="Microb. Ecol.">
        <title>Ecogenomics of the Marine Benthic Filamentous Cyanobacterium Adonisia.</title>
        <authorList>
            <person name="Walter J.M."/>
            <person name="Coutinho F.H."/>
            <person name="Leomil L."/>
            <person name="Hargreaves P.I."/>
            <person name="Campeao M.E."/>
            <person name="Vieira V.V."/>
            <person name="Silva B.S."/>
            <person name="Fistarol G.O."/>
            <person name="Salomon P.S."/>
            <person name="Sawabe T."/>
            <person name="Mino S."/>
            <person name="Hosokawa M."/>
            <person name="Miyashita H."/>
            <person name="Maruyama F."/>
            <person name="van Verk M.C."/>
            <person name="Dutilh B.E."/>
            <person name="Thompson C.C."/>
            <person name="Thompson F.L."/>
        </authorList>
    </citation>
    <scope>NUCLEOTIDE SEQUENCE [LARGE SCALE GENOMIC DNA]</scope>
    <source>
        <strain evidence="1 2">CCMR0081</strain>
    </source>
</reference>
<dbReference type="AlphaFoldDB" id="A0A6M0RT84"/>
<name>A0A6M0RT84_9CYAN</name>
<accession>A0A6M0RT84</accession>
<protein>
    <submittedName>
        <fullName evidence="1">Uncharacterized protein</fullName>
    </submittedName>
</protein>
<proteinExistence type="predicted"/>
<keyword evidence="2" id="KW-1185">Reference proteome</keyword>
<evidence type="ECO:0000313" key="1">
    <source>
        <dbReference type="EMBL" id="NEZ59464.1"/>
    </source>
</evidence>
<dbReference type="EMBL" id="QXHD01000004">
    <property type="protein sequence ID" value="NEZ59464.1"/>
    <property type="molecule type" value="Genomic_DNA"/>
</dbReference>
<gene>
    <name evidence="1" type="ORF">DXZ20_28230</name>
</gene>
<dbReference type="Proteomes" id="UP000481033">
    <property type="component" value="Unassembled WGS sequence"/>
</dbReference>
<sequence>MAVRWDRAIQDHLKTVTSITGKMPSRTTTVTETLTTAGRFGVTTSNVSNCRIINTGSQPLTKLAIKAYISESDPGGIITDTDAEFASPDDGSAIQHAEQRNSLDVRETIAPTTLPAGSQIFFALATQTSYVRGLHSIEILAQTAAGQTTTLDVYVGRA</sequence>
<organism evidence="1 2">
    <name type="scientific">Adonisia turfae CCMR0081</name>
    <dbReference type="NCBI Taxonomy" id="2292702"/>
    <lineage>
        <taxon>Bacteria</taxon>
        <taxon>Bacillati</taxon>
        <taxon>Cyanobacteriota</taxon>
        <taxon>Adonisia</taxon>
        <taxon>Adonisia turfae</taxon>
    </lineage>
</organism>
<comment type="caution">
    <text evidence="1">The sequence shown here is derived from an EMBL/GenBank/DDBJ whole genome shotgun (WGS) entry which is preliminary data.</text>
</comment>
<dbReference type="RefSeq" id="WP_163702413.1">
    <property type="nucleotide sequence ID" value="NZ_QXHD01000004.1"/>
</dbReference>